<name>S7WF46_9BACT</name>
<dbReference type="Proteomes" id="UP000014974">
    <property type="component" value="Unassembled WGS sequence"/>
</dbReference>
<comment type="caution">
    <text evidence="1">The sequence shown here is derived from an EMBL/GenBank/DDBJ whole genome shotgun (WGS) entry which is preliminary data.</text>
</comment>
<gene>
    <name evidence="1" type="ORF">ADICYQ_5593</name>
</gene>
<dbReference type="STRING" id="641524.ADICYQ_5593"/>
<proteinExistence type="predicted"/>
<dbReference type="EMBL" id="ATNM01000193">
    <property type="protein sequence ID" value="EPR65384.1"/>
    <property type="molecule type" value="Genomic_DNA"/>
</dbReference>
<accession>S7WF46</accession>
<dbReference type="AlphaFoldDB" id="S7WF46"/>
<evidence type="ECO:0000313" key="2">
    <source>
        <dbReference type="Proteomes" id="UP000014974"/>
    </source>
</evidence>
<evidence type="ECO:0000313" key="1">
    <source>
        <dbReference type="EMBL" id="EPR65384.1"/>
    </source>
</evidence>
<protein>
    <submittedName>
        <fullName evidence="1">Uncharacterized protein</fullName>
    </submittedName>
</protein>
<reference evidence="1 2" key="1">
    <citation type="journal article" date="2013" name="Genome Announc.">
        <title>Draft Genome Sequence of Cyclobacterium qasimii Strain M12-11BT, Isolated from Arctic Marine Sediment.</title>
        <authorList>
            <person name="Shivaji S."/>
            <person name="Ara S."/>
            <person name="Singh A."/>
            <person name="Kumar Pinnaka A."/>
        </authorList>
    </citation>
    <scope>NUCLEOTIDE SEQUENCE [LARGE SCALE GENOMIC DNA]</scope>
    <source>
        <strain evidence="1 2">M12-11B</strain>
    </source>
</reference>
<sequence>MARAMREINLSNPTWRVFHRTTYIERVPPLAASGPSIAPNTTLKIPDNLVGNILLCQLVFKELIKQGNSINSLTVGTAVAAVMNPIPTSPGVYPTSKLGDMVPWWETFLNSARPDSIGTISNPSNAALLNTIFNQVVDYMYNGFATKSIQKMFSEGNLGIG</sequence>
<organism evidence="1 2">
    <name type="scientific">Cyclobacterium qasimii M12-11B</name>
    <dbReference type="NCBI Taxonomy" id="641524"/>
    <lineage>
        <taxon>Bacteria</taxon>
        <taxon>Pseudomonadati</taxon>
        <taxon>Bacteroidota</taxon>
        <taxon>Cytophagia</taxon>
        <taxon>Cytophagales</taxon>
        <taxon>Cyclobacteriaceae</taxon>
        <taxon>Cyclobacterium</taxon>
    </lineage>
</organism>